<dbReference type="InterPro" id="IPR051257">
    <property type="entry name" value="Diverse_CBS-Domain"/>
</dbReference>
<dbReference type="SUPFAM" id="SSF54631">
    <property type="entry name" value="CBS-domain pair"/>
    <property type="match status" value="1"/>
</dbReference>
<keyword evidence="1 2" id="KW-0129">CBS domain</keyword>
<dbReference type="Proteomes" id="UP000000933">
    <property type="component" value="Chromosome"/>
</dbReference>
<feature type="domain" description="CBS" evidence="4">
    <location>
        <begin position="79"/>
        <end position="134"/>
    </location>
</feature>
<dbReference type="CDD" id="cd04584">
    <property type="entry name" value="CBS_pair_AcuB_like"/>
    <property type="match status" value="1"/>
</dbReference>
<evidence type="ECO:0000313" key="5">
    <source>
        <dbReference type="EMBL" id="CBH23556.1"/>
    </source>
</evidence>
<evidence type="ECO:0000256" key="2">
    <source>
        <dbReference type="PROSITE-ProRule" id="PRU00703"/>
    </source>
</evidence>
<keyword evidence="5" id="KW-0560">Oxidoreductase</keyword>
<evidence type="ECO:0000313" key="6">
    <source>
        <dbReference type="Proteomes" id="UP000000933"/>
    </source>
</evidence>
<accession>D5H6A1</accession>
<gene>
    <name evidence="5" type="ordered locus">SRM_00635</name>
</gene>
<evidence type="ECO:0000256" key="1">
    <source>
        <dbReference type="ARBA" id="ARBA00023122"/>
    </source>
</evidence>
<feature type="region of interest" description="Disordered" evidence="3">
    <location>
        <begin position="1"/>
        <end position="28"/>
    </location>
</feature>
<name>D5H6A1_SALRM</name>
<dbReference type="PROSITE" id="PS51371">
    <property type="entry name" value="CBS"/>
    <property type="match status" value="2"/>
</dbReference>
<protein>
    <submittedName>
        <fullName evidence="5">Inosine-5'-monophosphate dehydrogenase</fullName>
        <ecNumber evidence="5">1.1.1.205</ecNumber>
    </submittedName>
</protein>
<evidence type="ECO:0000256" key="3">
    <source>
        <dbReference type="SAM" id="MobiDB-lite"/>
    </source>
</evidence>
<dbReference type="Gene3D" id="3.10.580.10">
    <property type="entry name" value="CBS-domain"/>
    <property type="match status" value="1"/>
</dbReference>
<dbReference type="AlphaFoldDB" id="D5H6A1"/>
<dbReference type="EMBL" id="FP565814">
    <property type="protein sequence ID" value="CBH23556.1"/>
    <property type="molecule type" value="Genomic_DNA"/>
</dbReference>
<dbReference type="Pfam" id="PF00571">
    <property type="entry name" value="CBS"/>
    <property type="match status" value="2"/>
</dbReference>
<dbReference type="InterPro" id="IPR000644">
    <property type="entry name" value="CBS_dom"/>
</dbReference>
<dbReference type="InterPro" id="IPR046342">
    <property type="entry name" value="CBS_dom_sf"/>
</dbReference>
<dbReference type="HOGENOM" id="CLU_1325564_0_0_10"/>
<dbReference type="PANTHER" id="PTHR43080:SF2">
    <property type="entry name" value="CBS DOMAIN-CONTAINING PROTEIN"/>
    <property type="match status" value="1"/>
</dbReference>
<organism evidence="5 6">
    <name type="scientific">Salinibacter ruber (strain M8)</name>
    <dbReference type="NCBI Taxonomy" id="761659"/>
    <lineage>
        <taxon>Bacteria</taxon>
        <taxon>Pseudomonadati</taxon>
        <taxon>Rhodothermota</taxon>
        <taxon>Rhodothermia</taxon>
        <taxon>Rhodothermales</taxon>
        <taxon>Salinibacteraceae</taxon>
        <taxon>Salinibacter</taxon>
    </lineage>
</organism>
<reference evidence="6" key="2">
    <citation type="submission" date="2010-04" db="EMBL/GenBank/DDBJ databases">
        <title>Genome sequence of Salinibacter ruber M8.</title>
        <authorList>
            <consortium name="Genoscope"/>
        </authorList>
    </citation>
    <scope>NUCLEOTIDE SEQUENCE [LARGE SCALE GENOMIC DNA]</scope>
    <source>
        <strain evidence="6">M8</strain>
    </source>
</reference>
<dbReference type="KEGG" id="srm:SRM_00635"/>
<sequence>METGFARPVSTEHRHDLPVADGGTRSATEPPASSCLAHLFVAFLSRDGRLPGPHADLTVVRSRSPDPDPRFTMTIDRIMSRDVVTVAPDAALIDIRKRLQEGGFNHMLVVEDGALCGVISDRDVLKAISPFLDTYSEKHRDVKTLSRPASEIMQGDPITVAPGTPVEEASQTLLDNRVSSLPVVEGGDLIGIVTGKDMLEYYVSEGA</sequence>
<feature type="domain" description="CBS" evidence="4">
    <location>
        <begin position="153"/>
        <end position="207"/>
    </location>
</feature>
<dbReference type="SMART" id="SM00116">
    <property type="entry name" value="CBS"/>
    <property type="match status" value="2"/>
</dbReference>
<dbReference type="EC" id="1.1.1.205" evidence="5"/>
<evidence type="ECO:0000259" key="4">
    <source>
        <dbReference type="PROSITE" id="PS51371"/>
    </source>
</evidence>
<reference evidence="5 6" key="1">
    <citation type="journal article" date="2010" name="ISME J.">
        <title>Fine-scale evolution: genomic, phenotypic and ecological differentiation in two coexisting Salinibacter ruber strains.</title>
        <authorList>
            <person name="Pena A."/>
            <person name="Teeling H."/>
            <person name="Huerta-Cepas J."/>
            <person name="Santos F."/>
            <person name="Yarza P."/>
            <person name="Brito-Echeverria J."/>
            <person name="Lucio M."/>
            <person name="Schmitt-Kopplin P."/>
            <person name="Meseguer I."/>
            <person name="Schenowitz C."/>
            <person name="Dossat C."/>
            <person name="Barbe V."/>
            <person name="Dopazo J."/>
            <person name="Rossello-Mora R."/>
            <person name="Schuler M."/>
            <person name="Glockner F.O."/>
            <person name="Amann R."/>
            <person name="Gabaldon T."/>
            <person name="Anton J."/>
        </authorList>
    </citation>
    <scope>NUCLEOTIDE SEQUENCE [LARGE SCALE GENOMIC DNA]</scope>
    <source>
        <strain evidence="5 6">M8</strain>
    </source>
</reference>
<proteinExistence type="predicted"/>
<dbReference type="GO" id="GO:0003938">
    <property type="term" value="F:IMP dehydrogenase activity"/>
    <property type="evidence" value="ECO:0007669"/>
    <property type="project" value="UniProtKB-EC"/>
</dbReference>
<dbReference type="PANTHER" id="PTHR43080">
    <property type="entry name" value="CBS DOMAIN-CONTAINING PROTEIN CBSX3, MITOCHONDRIAL"/>
    <property type="match status" value="1"/>
</dbReference>